<evidence type="ECO:0000313" key="3">
    <source>
        <dbReference type="EMBL" id="NKF22558.1"/>
    </source>
</evidence>
<dbReference type="Proteomes" id="UP000653472">
    <property type="component" value="Unassembled WGS sequence"/>
</dbReference>
<gene>
    <name evidence="3" type="ORF">G7Y82_09520</name>
</gene>
<dbReference type="InterPro" id="IPR018635">
    <property type="entry name" value="UPF0319"/>
</dbReference>
<evidence type="ECO:0000256" key="1">
    <source>
        <dbReference type="SAM" id="MobiDB-lite"/>
    </source>
</evidence>
<feature type="signal peptide" evidence="2">
    <location>
        <begin position="1"/>
        <end position="20"/>
    </location>
</feature>
<feature type="chain" id="PRO_5036764407" evidence="2">
    <location>
        <begin position="21"/>
        <end position="256"/>
    </location>
</feature>
<feature type="region of interest" description="Disordered" evidence="1">
    <location>
        <begin position="168"/>
        <end position="202"/>
    </location>
</feature>
<keyword evidence="4" id="KW-1185">Reference proteome</keyword>
<dbReference type="Pfam" id="PF09829">
    <property type="entry name" value="DUF2057"/>
    <property type="match status" value="1"/>
</dbReference>
<feature type="compositionally biased region" description="Low complexity" evidence="1">
    <location>
        <begin position="188"/>
        <end position="202"/>
    </location>
</feature>
<proteinExistence type="predicted"/>
<sequence>MLKLTRIATAASLLSLAACASPDVRLYNGPSRAATDVAVITMPEQLEVATINGADVPGARGMAAGDKRLELLPGHYDLLVFYREFWERDDAGALRSDPARFSVDAVAGHTYRIDYPHPANYQDARTLAKDFHGWIEDQASGQRTESADSGVTFNGGILAQLNGGDMLHSKSEVSAGNTSVENIPPRPTATGSAADAAPPAAMPRALPPVPAVVPPSAAAPTAKGDKDWLLLMQGWWQQASNDERRAFLRWVGQQPN</sequence>
<evidence type="ECO:0000256" key="2">
    <source>
        <dbReference type="SAM" id="SignalP"/>
    </source>
</evidence>
<dbReference type="EMBL" id="JAAVXB010000004">
    <property type="protein sequence ID" value="NKF22558.1"/>
    <property type="molecule type" value="Genomic_DNA"/>
</dbReference>
<dbReference type="RefSeq" id="WP_168147805.1">
    <property type="nucleotide sequence ID" value="NZ_JAAVXB010000004.1"/>
</dbReference>
<dbReference type="AlphaFoldDB" id="A0A969W9N2"/>
<evidence type="ECO:0000313" key="4">
    <source>
        <dbReference type="Proteomes" id="UP000653472"/>
    </source>
</evidence>
<dbReference type="PROSITE" id="PS51257">
    <property type="entry name" value="PROKAR_LIPOPROTEIN"/>
    <property type="match status" value="1"/>
</dbReference>
<organism evidence="3 4">
    <name type="scientific">Solimonas marina</name>
    <dbReference type="NCBI Taxonomy" id="2714601"/>
    <lineage>
        <taxon>Bacteria</taxon>
        <taxon>Pseudomonadati</taxon>
        <taxon>Pseudomonadota</taxon>
        <taxon>Gammaproteobacteria</taxon>
        <taxon>Nevskiales</taxon>
        <taxon>Nevskiaceae</taxon>
        <taxon>Solimonas</taxon>
    </lineage>
</organism>
<keyword evidence="2" id="KW-0732">Signal</keyword>
<accession>A0A969W9N2</accession>
<protein>
    <submittedName>
        <fullName evidence="3">DUF2057 domain-containing protein</fullName>
    </submittedName>
</protein>
<comment type="caution">
    <text evidence="3">The sequence shown here is derived from an EMBL/GenBank/DDBJ whole genome shotgun (WGS) entry which is preliminary data.</text>
</comment>
<feature type="compositionally biased region" description="Polar residues" evidence="1">
    <location>
        <begin position="172"/>
        <end position="181"/>
    </location>
</feature>
<reference evidence="3" key="1">
    <citation type="submission" date="2020-03" db="EMBL/GenBank/DDBJ databases">
        <title>Solimonas marina sp. nov., isolated from deep seawater of the Pacific Ocean.</title>
        <authorList>
            <person name="Liu X."/>
            <person name="Lai Q."/>
            <person name="Sun F."/>
            <person name="Gai Y."/>
            <person name="Li G."/>
            <person name="Shao Z."/>
        </authorList>
    </citation>
    <scope>NUCLEOTIDE SEQUENCE</scope>
    <source>
        <strain evidence="3">C16B3</strain>
    </source>
</reference>
<name>A0A969W9N2_9GAMM</name>